<feature type="region of interest" description="Disordered" evidence="1">
    <location>
        <begin position="1"/>
        <end position="26"/>
    </location>
</feature>
<feature type="region of interest" description="Disordered" evidence="1">
    <location>
        <begin position="97"/>
        <end position="135"/>
    </location>
</feature>
<organism evidence="2 3">
    <name type="scientific">Dillenia turbinata</name>
    <dbReference type="NCBI Taxonomy" id="194707"/>
    <lineage>
        <taxon>Eukaryota</taxon>
        <taxon>Viridiplantae</taxon>
        <taxon>Streptophyta</taxon>
        <taxon>Embryophyta</taxon>
        <taxon>Tracheophyta</taxon>
        <taxon>Spermatophyta</taxon>
        <taxon>Magnoliopsida</taxon>
        <taxon>eudicotyledons</taxon>
        <taxon>Gunneridae</taxon>
        <taxon>Pentapetalae</taxon>
        <taxon>Dilleniales</taxon>
        <taxon>Dilleniaceae</taxon>
        <taxon>Dillenia</taxon>
    </lineage>
</organism>
<keyword evidence="3" id="KW-1185">Reference proteome</keyword>
<dbReference type="Proteomes" id="UP001370490">
    <property type="component" value="Unassembled WGS sequence"/>
</dbReference>
<comment type="caution">
    <text evidence="2">The sequence shown here is derived from an EMBL/GenBank/DDBJ whole genome shotgun (WGS) entry which is preliminary data.</text>
</comment>
<accession>A0AAN8Z148</accession>
<dbReference type="AlphaFoldDB" id="A0AAN8Z148"/>
<evidence type="ECO:0000256" key="1">
    <source>
        <dbReference type="SAM" id="MobiDB-lite"/>
    </source>
</evidence>
<proteinExistence type="predicted"/>
<evidence type="ECO:0000313" key="3">
    <source>
        <dbReference type="Proteomes" id="UP001370490"/>
    </source>
</evidence>
<feature type="compositionally biased region" description="Basic residues" evidence="1">
    <location>
        <begin position="103"/>
        <end position="120"/>
    </location>
</feature>
<gene>
    <name evidence="2" type="ORF">RJ641_017674</name>
</gene>
<sequence length="189" mass="21428">MTPYKVEKSSRVDSNVSTGKVPKMSGKDVQAHFHQVHLGRGQKTNGAACGRYHGSQNPVASVELESFSNIDAEIIGYLNNKEEMHYKRIIWEAMYKEDEKEKGRKRARETKKNAPAKRAAKTTSPKKTEKRLSSKINYDALKKLLGDSEDGPQNTTDIYHLKSTENSEQQYSVNGDYSEYELEDEHGEV</sequence>
<dbReference type="Gene3D" id="1.20.5.650">
    <property type="entry name" value="Single helix bin"/>
    <property type="match status" value="1"/>
</dbReference>
<dbReference type="EMBL" id="JBAMMX010000023">
    <property type="protein sequence ID" value="KAK6916923.1"/>
    <property type="molecule type" value="Genomic_DNA"/>
</dbReference>
<feature type="compositionally biased region" description="Basic and acidic residues" evidence="1">
    <location>
        <begin position="1"/>
        <end position="11"/>
    </location>
</feature>
<protein>
    <recommendedName>
        <fullName evidence="4">Brf1 TBP-binding domain-containing protein</fullName>
    </recommendedName>
</protein>
<name>A0AAN8Z148_9MAGN</name>
<evidence type="ECO:0000313" key="2">
    <source>
        <dbReference type="EMBL" id="KAK6916923.1"/>
    </source>
</evidence>
<reference evidence="2 3" key="1">
    <citation type="submission" date="2023-12" db="EMBL/GenBank/DDBJ databases">
        <title>A high-quality genome assembly for Dillenia turbinata (Dilleniales).</title>
        <authorList>
            <person name="Chanderbali A."/>
        </authorList>
    </citation>
    <scope>NUCLEOTIDE SEQUENCE [LARGE SCALE GENOMIC DNA]</scope>
    <source>
        <strain evidence="2">LSX21</strain>
        <tissue evidence="2">Leaf</tissue>
    </source>
</reference>
<evidence type="ECO:0008006" key="4">
    <source>
        <dbReference type="Google" id="ProtNLM"/>
    </source>
</evidence>